<dbReference type="InterPro" id="IPR005892">
    <property type="entry name" value="Gly-betaine_transp_ATP-bd"/>
</dbReference>
<dbReference type="PROSITE" id="PS50893">
    <property type="entry name" value="ABC_TRANSPORTER_2"/>
    <property type="match status" value="1"/>
</dbReference>
<protein>
    <recommendedName>
        <fullName evidence="5">Quaternary amine transport ATP-binding protein</fullName>
        <ecNumber evidence="5">7.6.2.9</ecNumber>
    </recommendedName>
</protein>
<dbReference type="PANTHER" id="PTHR43869:SF1">
    <property type="entry name" value="GLYCINE BETAINE_PROLINE BETAINE TRANSPORT SYSTEM ATP-BINDING PROTEIN PROV"/>
    <property type="match status" value="1"/>
</dbReference>
<proteinExistence type="inferred from homology"/>
<keyword evidence="3 5" id="KW-0547">Nucleotide-binding</keyword>
<dbReference type="SUPFAM" id="SSF52540">
    <property type="entry name" value="P-loop containing nucleoside triphosphate hydrolases"/>
    <property type="match status" value="1"/>
</dbReference>
<comment type="caution">
    <text evidence="7">The sequence shown here is derived from an EMBL/GenBank/DDBJ whole genome shotgun (WGS) entry which is preliminary data.</text>
</comment>
<comment type="catalytic activity">
    <reaction evidence="5">
        <text>a quaternary ammonium(out) + ATP + H2O = a quaternary ammonium(in) + ADP + phosphate + H(+)</text>
        <dbReference type="Rhea" id="RHEA:11036"/>
        <dbReference type="ChEBI" id="CHEBI:15377"/>
        <dbReference type="ChEBI" id="CHEBI:15378"/>
        <dbReference type="ChEBI" id="CHEBI:30616"/>
        <dbReference type="ChEBI" id="CHEBI:35267"/>
        <dbReference type="ChEBI" id="CHEBI:43474"/>
        <dbReference type="ChEBI" id="CHEBI:456216"/>
    </reaction>
</comment>
<keyword evidence="5" id="KW-1003">Cell membrane</keyword>
<evidence type="ECO:0000256" key="4">
    <source>
        <dbReference type="ARBA" id="ARBA00022840"/>
    </source>
</evidence>
<dbReference type="CDD" id="cd03294">
    <property type="entry name" value="ABC_Pro_Gly_Betaine"/>
    <property type="match status" value="1"/>
</dbReference>
<dbReference type="Proteomes" id="UP001595539">
    <property type="component" value="Unassembled WGS sequence"/>
</dbReference>
<evidence type="ECO:0000313" key="7">
    <source>
        <dbReference type="EMBL" id="MFC3629416.1"/>
    </source>
</evidence>
<dbReference type="EC" id="7.6.2.9" evidence="5"/>
<evidence type="ECO:0000256" key="1">
    <source>
        <dbReference type="ARBA" id="ARBA00005417"/>
    </source>
</evidence>
<dbReference type="InterPro" id="IPR003593">
    <property type="entry name" value="AAA+_ATPase"/>
</dbReference>
<dbReference type="PANTHER" id="PTHR43869">
    <property type="entry name" value="GLYCINE BETAINE/PROLINE BETAINE TRANSPORT SYSTEM ATP-BINDING PROTEIN PROV"/>
    <property type="match status" value="1"/>
</dbReference>
<evidence type="ECO:0000256" key="3">
    <source>
        <dbReference type="ARBA" id="ARBA00022741"/>
    </source>
</evidence>
<name>A0ABV7U2X2_9RHOB</name>
<comment type="subunit">
    <text evidence="5">The complex is probably composed of two ATP-binding proteins, two transmembrane proteins and a solute-binding protein.</text>
</comment>
<sequence>MESNEVLIDCQSVWKVFGERSAEAIRSIAERGLTKREILKEYNCVVGVSDATLQVRRGEIFCIMGLSGSGKSTLIRLLNRLIEPSLGKVLVKGRDLSSLSAAALRETRARHIGMVFQSVALLPQRTVLENAAFGLEVQGVPRDERNRAAEAALAKVGLSDWKLRYPRELSGGMQQRVGLARALTSDPEIILMDEPFSALDPLIRRQLQDEFRQLTKDLGKSAVFITHDLDEAIRIGDRIAIMKDGVIIQEGTAEQIVMNPADQYVADFVAGISRLHLVKAHSVMVPVDQWRRQSPGLSPDSLPHCSPEADIDELIGKITGTGSDAIAIADNGGIVGVVTTRSLLLGVRGEPEVRAAA</sequence>
<keyword evidence="2 5" id="KW-0813">Transport</keyword>
<feature type="domain" description="ABC transporter" evidence="6">
    <location>
        <begin position="33"/>
        <end position="269"/>
    </location>
</feature>
<organism evidence="7 8">
    <name type="scientific">Paracoccus angustae</name>
    <dbReference type="NCBI Taxonomy" id="1671480"/>
    <lineage>
        <taxon>Bacteria</taxon>
        <taxon>Pseudomonadati</taxon>
        <taxon>Pseudomonadota</taxon>
        <taxon>Alphaproteobacteria</taxon>
        <taxon>Rhodobacterales</taxon>
        <taxon>Paracoccaceae</taxon>
        <taxon>Paracoccus</taxon>
    </lineage>
</organism>
<dbReference type="InterPro" id="IPR051921">
    <property type="entry name" value="ABC_osmolyte_uptake_ATP-bind"/>
</dbReference>
<accession>A0ABV7U2X2</accession>
<keyword evidence="5" id="KW-0472">Membrane</keyword>
<keyword evidence="4 5" id="KW-0067">ATP-binding</keyword>
<comment type="subcellular location">
    <subcellularLocation>
        <location evidence="5">Cell inner membrane</location>
        <topology evidence="5">Peripheral membrane protein</topology>
    </subcellularLocation>
</comment>
<dbReference type="RefSeq" id="WP_377760973.1">
    <property type="nucleotide sequence ID" value="NZ_JBHRXY010000004.1"/>
</dbReference>
<dbReference type="InterPro" id="IPR003439">
    <property type="entry name" value="ABC_transporter-like_ATP-bd"/>
</dbReference>
<dbReference type="InterPro" id="IPR027417">
    <property type="entry name" value="P-loop_NTPase"/>
</dbReference>
<dbReference type="NCBIfam" id="TIGR01186">
    <property type="entry name" value="proV"/>
    <property type="match status" value="1"/>
</dbReference>
<evidence type="ECO:0000313" key="8">
    <source>
        <dbReference type="Proteomes" id="UP001595539"/>
    </source>
</evidence>
<evidence type="ECO:0000256" key="2">
    <source>
        <dbReference type="ARBA" id="ARBA00022448"/>
    </source>
</evidence>
<dbReference type="PROSITE" id="PS00211">
    <property type="entry name" value="ABC_TRANSPORTER_1"/>
    <property type="match status" value="1"/>
</dbReference>
<dbReference type="Gene3D" id="3.40.50.300">
    <property type="entry name" value="P-loop containing nucleotide triphosphate hydrolases"/>
    <property type="match status" value="1"/>
</dbReference>
<evidence type="ECO:0000256" key="5">
    <source>
        <dbReference type="RuleBase" id="RU369116"/>
    </source>
</evidence>
<dbReference type="InterPro" id="IPR017871">
    <property type="entry name" value="ABC_transporter-like_CS"/>
</dbReference>
<dbReference type="SMART" id="SM00382">
    <property type="entry name" value="AAA"/>
    <property type="match status" value="1"/>
</dbReference>
<gene>
    <name evidence="7" type="ORF">ACFOM8_08145</name>
</gene>
<comment type="similarity">
    <text evidence="1 5">Belongs to the ABC transporter superfamily.</text>
</comment>
<evidence type="ECO:0000259" key="6">
    <source>
        <dbReference type="PROSITE" id="PS50893"/>
    </source>
</evidence>
<keyword evidence="8" id="KW-1185">Reference proteome</keyword>
<reference evidence="8" key="1">
    <citation type="journal article" date="2019" name="Int. J. Syst. Evol. Microbiol.">
        <title>The Global Catalogue of Microorganisms (GCM) 10K type strain sequencing project: providing services to taxonomists for standard genome sequencing and annotation.</title>
        <authorList>
            <consortium name="The Broad Institute Genomics Platform"/>
            <consortium name="The Broad Institute Genome Sequencing Center for Infectious Disease"/>
            <person name="Wu L."/>
            <person name="Ma J."/>
        </authorList>
    </citation>
    <scope>NUCLEOTIDE SEQUENCE [LARGE SCALE GENOMIC DNA]</scope>
    <source>
        <strain evidence="8">KCTC 42473</strain>
    </source>
</reference>
<keyword evidence="5" id="KW-0997">Cell inner membrane</keyword>
<dbReference type="Pfam" id="PF00005">
    <property type="entry name" value="ABC_tran"/>
    <property type="match status" value="1"/>
</dbReference>
<dbReference type="GO" id="GO:0005524">
    <property type="term" value="F:ATP binding"/>
    <property type="evidence" value="ECO:0007669"/>
    <property type="project" value="UniProtKB-KW"/>
</dbReference>
<dbReference type="EMBL" id="JBHRXY010000004">
    <property type="protein sequence ID" value="MFC3629416.1"/>
    <property type="molecule type" value="Genomic_DNA"/>
</dbReference>